<dbReference type="Proteomes" id="UP000231456">
    <property type="component" value="Unassembled WGS sequence"/>
</dbReference>
<dbReference type="Gene3D" id="1.10.3290.10">
    <property type="entry name" value="Fido-like domain"/>
    <property type="match status" value="1"/>
</dbReference>
<gene>
    <name evidence="4" type="ORF">CO030_00535</name>
</gene>
<feature type="domain" description="Fido" evidence="3">
    <location>
        <begin position="188"/>
        <end position="344"/>
    </location>
</feature>
<evidence type="ECO:0000259" key="3">
    <source>
        <dbReference type="PROSITE" id="PS51459"/>
    </source>
</evidence>
<protein>
    <submittedName>
        <fullName evidence="4">Cell filamentation protein Fic</fullName>
    </submittedName>
</protein>
<dbReference type="InterPro" id="IPR003812">
    <property type="entry name" value="Fido"/>
</dbReference>
<keyword evidence="2" id="KW-0547">Nucleotide-binding</keyword>
<feature type="binding site" evidence="2">
    <location>
        <begin position="283"/>
        <end position="290"/>
    </location>
    <ligand>
        <name>ATP</name>
        <dbReference type="ChEBI" id="CHEBI:30616"/>
    </ligand>
</feature>
<dbReference type="PANTHER" id="PTHR13504:SF38">
    <property type="entry name" value="FIDO DOMAIN-CONTAINING PROTEIN"/>
    <property type="match status" value="1"/>
</dbReference>
<proteinExistence type="predicted"/>
<organism evidence="4 5">
    <name type="scientific">Candidatus Magasanikbacteria bacterium CG_4_9_14_0_2_um_filter_42_11</name>
    <dbReference type="NCBI Taxonomy" id="1974643"/>
    <lineage>
        <taxon>Bacteria</taxon>
        <taxon>Candidatus Magasanikiibacteriota</taxon>
    </lineage>
</organism>
<dbReference type="Pfam" id="PF02661">
    <property type="entry name" value="Fic"/>
    <property type="match status" value="1"/>
</dbReference>
<reference evidence="5" key="1">
    <citation type="submission" date="2017-09" db="EMBL/GenBank/DDBJ databases">
        <title>Depth-based differentiation of microbial function through sediment-hosted aquifers and enrichment of novel symbionts in the deep terrestrial subsurface.</title>
        <authorList>
            <person name="Probst A.J."/>
            <person name="Ladd B."/>
            <person name="Jarett J.K."/>
            <person name="Geller-Mcgrath D.E."/>
            <person name="Sieber C.M.K."/>
            <person name="Emerson J.B."/>
            <person name="Anantharaman K."/>
            <person name="Thomas B.C."/>
            <person name="Malmstrom R."/>
            <person name="Stieglmeier M."/>
            <person name="Klingl A."/>
            <person name="Woyke T."/>
            <person name="Ryan C.M."/>
            <person name="Banfield J.F."/>
        </authorList>
    </citation>
    <scope>NUCLEOTIDE SEQUENCE [LARGE SCALE GENOMIC DNA]</scope>
</reference>
<dbReference type="AlphaFoldDB" id="A0A2M8FB20"/>
<dbReference type="PROSITE" id="PS51459">
    <property type="entry name" value="FIDO"/>
    <property type="match status" value="1"/>
</dbReference>
<dbReference type="InterPro" id="IPR036597">
    <property type="entry name" value="Fido-like_dom_sf"/>
</dbReference>
<dbReference type="SUPFAM" id="SSF46785">
    <property type="entry name" value="Winged helix' DNA-binding domain"/>
    <property type="match status" value="1"/>
</dbReference>
<dbReference type="InterPro" id="IPR011991">
    <property type="entry name" value="ArsR-like_HTH"/>
</dbReference>
<comment type="caution">
    <text evidence="4">The sequence shown here is derived from an EMBL/GenBank/DDBJ whole genome shotgun (WGS) entry which is preliminary data.</text>
</comment>
<dbReference type="CDD" id="cd00090">
    <property type="entry name" value="HTH_ARSR"/>
    <property type="match status" value="1"/>
</dbReference>
<accession>A0A2M8FB20</accession>
<dbReference type="InterPro" id="IPR040198">
    <property type="entry name" value="Fido_containing"/>
</dbReference>
<feature type="active site" evidence="1">
    <location>
        <position position="279"/>
    </location>
</feature>
<sequence length="446" mass="52798">MKYTLKKPSLDDVKPDQVLQMLYKEDTGKIFDFIKKFLNTDYIYWDEFKYKEPIPKSIKREELWFLIKLFRKSKSLKTPINDIKEETFTWSKLDYFEEFFHELDMSTGGELFVGKDGIDKSNKQKLITRGIMEEAIASSQLEGAATTRQVAKKMLREGRKPKNSSEQMIVNSYTSMKAIEEKYKDKEMSMDLILELHGIITKDTLDSDGNKPRMRKEGEPIYVNDKLTGEIYHKGPEVNFVEKELKKLIKFANDDLKREAFLHPIIKAIMIHFWIGYLHPFTDGNGRLARQLFYWYLIKHGYWAFVYLPISKIIKLSPKQYILAYVYSEQDDNDLTYFIDYNVKKIKLALMDFKKYVNRQSQGNTKMKKISEQKYKLNMRQVQLLQYLHGDPDERTNLTIHMNINQIAKMTASKDLKDLEEKGFLSSQKQGRHVYYYGTEKIKTLF</sequence>
<dbReference type="SUPFAM" id="SSF140931">
    <property type="entry name" value="Fic-like"/>
    <property type="match status" value="1"/>
</dbReference>
<evidence type="ECO:0000256" key="2">
    <source>
        <dbReference type="PIRSR" id="PIRSR640198-2"/>
    </source>
</evidence>
<evidence type="ECO:0000313" key="4">
    <source>
        <dbReference type="EMBL" id="PJC52879.1"/>
    </source>
</evidence>
<dbReference type="InterPro" id="IPR036390">
    <property type="entry name" value="WH_DNA-bd_sf"/>
</dbReference>
<dbReference type="GO" id="GO:0005524">
    <property type="term" value="F:ATP binding"/>
    <property type="evidence" value="ECO:0007669"/>
    <property type="project" value="UniProtKB-KW"/>
</dbReference>
<dbReference type="Gene3D" id="1.10.10.10">
    <property type="entry name" value="Winged helix-like DNA-binding domain superfamily/Winged helix DNA-binding domain"/>
    <property type="match status" value="1"/>
</dbReference>
<evidence type="ECO:0000313" key="5">
    <source>
        <dbReference type="Proteomes" id="UP000231456"/>
    </source>
</evidence>
<dbReference type="InterPro" id="IPR036388">
    <property type="entry name" value="WH-like_DNA-bd_sf"/>
</dbReference>
<keyword evidence="2" id="KW-0067">ATP-binding</keyword>
<name>A0A2M8FB20_9BACT</name>
<dbReference type="PANTHER" id="PTHR13504">
    <property type="entry name" value="FIDO DOMAIN-CONTAINING PROTEIN DDB_G0283145"/>
    <property type="match status" value="1"/>
</dbReference>
<dbReference type="EMBL" id="PFRH01000020">
    <property type="protein sequence ID" value="PJC52879.1"/>
    <property type="molecule type" value="Genomic_DNA"/>
</dbReference>
<evidence type="ECO:0000256" key="1">
    <source>
        <dbReference type="PIRSR" id="PIRSR640198-1"/>
    </source>
</evidence>